<gene>
    <name evidence="4" type="ORF">GcM3_171016</name>
</gene>
<name>A0A420HQS7_9PEZI</name>
<dbReference type="AlphaFoldDB" id="A0A420HQS7"/>
<sequence>MYALQGIGYTPGLKLFELDKLKLGSMIRRTVKDGPRGIIEDISDGELMIKRIGQSYRQTGAIQGENFFKILLEMKYDGGNPLDYVTNFRRAVRDVRSTKLELQDAIIIILFKLSVKGKAENWYQVVSQAARKITWTAEELYNDFISSNNIKRPTRQGQTQIRGSAHIAESSQGKGFQKNRFEFQTKFVKGQRTRTPNDTNTSQTADNKPKKSVQCWVCDQTGHYANQCPHKGYGVDRGKDDQKQIQFQ</sequence>
<feature type="domain" description="CCHC-type" evidence="3">
    <location>
        <begin position="215"/>
        <end position="229"/>
    </location>
</feature>
<reference evidence="4 5" key="1">
    <citation type="journal article" date="2018" name="BMC Genomics">
        <title>Comparative genome analyses reveal sequence features reflecting distinct modes of host-adaptation between dicot and monocot powdery mildew.</title>
        <authorList>
            <person name="Wu Y."/>
            <person name="Ma X."/>
            <person name="Pan Z."/>
            <person name="Kale S.D."/>
            <person name="Song Y."/>
            <person name="King H."/>
            <person name="Zhang Q."/>
            <person name="Presley C."/>
            <person name="Deng X."/>
            <person name="Wei C.I."/>
            <person name="Xiao S."/>
        </authorList>
    </citation>
    <scope>NUCLEOTIDE SEQUENCE [LARGE SCALE GENOMIC DNA]</scope>
    <source>
        <strain evidence="4">UMSG3</strain>
    </source>
</reference>
<dbReference type="Pfam" id="PF00098">
    <property type="entry name" value="zf-CCHC"/>
    <property type="match status" value="1"/>
</dbReference>
<proteinExistence type="predicted"/>
<dbReference type="SMART" id="SM00343">
    <property type="entry name" value="ZnF_C2HC"/>
    <property type="match status" value="1"/>
</dbReference>
<protein>
    <recommendedName>
        <fullName evidence="3">CCHC-type domain-containing protein</fullName>
    </recommendedName>
</protein>
<dbReference type="InterPro" id="IPR036875">
    <property type="entry name" value="Znf_CCHC_sf"/>
</dbReference>
<dbReference type="PROSITE" id="PS50158">
    <property type="entry name" value="ZF_CCHC"/>
    <property type="match status" value="1"/>
</dbReference>
<feature type="compositionally biased region" description="Polar residues" evidence="2">
    <location>
        <begin position="193"/>
        <end position="206"/>
    </location>
</feature>
<evidence type="ECO:0000256" key="2">
    <source>
        <dbReference type="SAM" id="MobiDB-lite"/>
    </source>
</evidence>
<keyword evidence="5" id="KW-1185">Reference proteome</keyword>
<dbReference type="Proteomes" id="UP000283383">
    <property type="component" value="Unassembled WGS sequence"/>
</dbReference>
<dbReference type="GO" id="GO:0008270">
    <property type="term" value="F:zinc ion binding"/>
    <property type="evidence" value="ECO:0007669"/>
    <property type="project" value="UniProtKB-KW"/>
</dbReference>
<dbReference type="EMBL" id="MCBQ01017177">
    <property type="protein sequence ID" value="RKF59795.1"/>
    <property type="molecule type" value="Genomic_DNA"/>
</dbReference>
<evidence type="ECO:0000313" key="5">
    <source>
        <dbReference type="Proteomes" id="UP000283383"/>
    </source>
</evidence>
<dbReference type="SUPFAM" id="SSF57756">
    <property type="entry name" value="Retrovirus zinc finger-like domains"/>
    <property type="match status" value="1"/>
</dbReference>
<feature type="region of interest" description="Disordered" evidence="2">
    <location>
        <begin position="188"/>
        <end position="207"/>
    </location>
</feature>
<accession>A0A420HQS7</accession>
<evidence type="ECO:0000313" key="4">
    <source>
        <dbReference type="EMBL" id="RKF59795.1"/>
    </source>
</evidence>
<dbReference type="GO" id="GO:0003676">
    <property type="term" value="F:nucleic acid binding"/>
    <property type="evidence" value="ECO:0007669"/>
    <property type="project" value="InterPro"/>
</dbReference>
<feature type="region of interest" description="Disordered" evidence="2">
    <location>
        <begin position="229"/>
        <end position="248"/>
    </location>
</feature>
<evidence type="ECO:0000259" key="3">
    <source>
        <dbReference type="PROSITE" id="PS50158"/>
    </source>
</evidence>
<feature type="non-terminal residue" evidence="4">
    <location>
        <position position="248"/>
    </location>
</feature>
<comment type="caution">
    <text evidence="4">The sequence shown here is derived from an EMBL/GenBank/DDBJ whole genome shotgun (WGS) entry which is preliminary data.</text>
</comment>
<keyword evidence="1" id="KW-0863">Zinc-finger</keyword>
<dbReference type="STRING" id="62708.A0A420HQS7"/>
<keyword evidence="1" id="KW-0862">Zinc</keyword>
<organism evidence="4 5">
    <name type="scientific">Golovinomyces cichoracearum</name>
    <dbReference type="NCBI Taxonomy" id="62708"/>
    <lineage>
        <taxon>Eukaryota</taxon>
        <taxon>Fungi</taxon>
        <taxon>Dikarya</taxon>
        <taxon>Ascomycota</taxon>
        <taxon>Pezizomycotina</taxon>
        <taxon>Leotiomycetes</taxon>
        <taxon>Erysiphales</taxon>
        <taxon>Erysiphaceae</taxon>
        <taxon>Golovinomyces</taxon>
    </lineage>
</organism>
<feature type="compositionally biased region" description="Basic and acidic residues" evidence="2">
    <location>
        <begin position="233"/>
        <end position="248"/>
    </location>
</feature>
<keyword evidence="1" id="KW-0479">Metal-binding</keyword>
<dbReference type="InterPro" id="IPR001878">
    <property type="entry name" value="Znf_CCHC"/>
</dbReference>
<evidence type="ECO:0000256" key="1">
    <source>
        <dbReference type="PROSITE-ProRule" id="PRU00047"/>
    </source>
</evidence>
<dbReference type="Gene3D" id="4.10.60.10">
    <property type="entry name" value="Zinc finger, CCHC-type"/>
    <property type="match status" value="1"/>
</dbReference>